<dbReference type="Proteomes" id="UP001592528">
    <property type="component" value="Unassembled WGS sequence"/>
</dbReference>
<dbReference type="EMBL" id="JBHEZZ010000023">
    <property type="protein sequence ID" value="MFC1405781.1"/>
    <property type="molecule type" value="Genomic_DNA"/>
</dbReference>
<accession>A0ABV6UWD4</accession>
<dbReference type="RefSeq" id="WP_157624079.1">
    <property type="nucleotide sequence ID" value="NZ_JBHEZZ010000023.1"/>
</dbReference>
<protein>
    <submittedName>
        <fullName evidence="1">Uncharacterized protein</fullName>
    </submittedName>
</protein>
<gene>
    <name evidence="1" type="ORF">ACEZDJ_31275</name>
</gene>
<comment type="caution">
    <text evidence="1">The sequence shown here is derived from an EMBL/GenBank/DDBJ whole genome shotgun (WGS) entry which is preliminary data.</text>
</comment>
<sequence length="55" mass="5559">MEEVLDQAVDAAVLTGLLALHEVRTATDPSMGAELCLGAVSHIALAVALASADLD</sequence>
<proteinExistence type="predicted"/>
<name>A0ABV6UWD4_9ACTN</name>
<reference evidence="1 2" key="1">
    <citation type="submission" date="2024-09" db="EMBL/GenBank/DDBJ databases">
        <authorList>
            <person name="Lee S.D."/>
        </authorList>
    </citation>
    <scope>NUCLEOTIDE SEQUENCE [LARGE SCALE GENOMIC DNA]</scope>
    <source>
        <strain evidence="1 2">N1-5</strain>
    </source>
</reference>
<organism evidence="1 2">
    <name type="scientific">Streptacidiphilus cavernicola</name>
    <dbReference type="NCBI Taxonomy" id="3342716"/>
    <lineage>
        <taxon>Bacteria</taxon>
        <taxon>Bacillati</taxon>
        <taxon>Actinomycetota</taxon>
        <taxon>Actinomycetes</taxon>
        <taxon>Kitasatosporales</taxon>
        <taxon>Streptomycetaceae</taxon>
        <taxon>Streptacidiphilus</taxon>
    </lineage>
</organism>
<evidence type="ECO:0000313" key="2">
    <source>
        <dbReference type="Proteomes" id="UP001592528"/>
    </source>
</evidence>
<evidence type="ECO:0000313" key="1">
    <source>
        <dbReference type="EMBL" id="MFC1405781.1"/>
    </source>
</evidence>
<keyword evidence="2" id="KW-1185">Reference proteome</keyword>